<gene>
    <name evidence="3" type="ORF">ACFQ4B_09785</name>
</gene>
<dbReference type="RefSeq" id="WP_345587068.1">
    <property type="nucleotide sequence ID" value="NZ_BAABJG010000006.1"/>
</dbReference>
<reference evidence="4" key="1">
    <citation type="journal article" date="2019" name="Int. J. Syst. Evol. Microbiol.">
        <title>The Global Catalogue of Microorganisms (GCM) 10K type strain sequencing project: providing services to taxonomists for standard genome sequencing and annotation.</title>
        <authorList>
            <consortium name="The Broad Institute Genomics Platform"/>
            <consortium name="The Broad Institute Genome Sequencing Center for Infectious Disease"/>
            <person name="Wu L."/>
            <person name="Ma J."/>
        </authorList>
    </citation>
    <scope>NUCLEOTIDE SEQUENCE [LARGE SCALE GENOMIC DNA]</scope>
    <source>
        <strain evidence="4">CCUG 53270</strain>
    </source>
</reference>
<feature type="signal peptide" evidence="1">
    <location>
        <begin position="1"/>
        <end position="24"/>
    </location>
</feature>
<evidence type="ECO:0000313" key="4">
    <source>
        <dbReference type="Proteomes" id="UP001597180"/>
    </source>
</evidence>
<dbReference type="Proteomes" id="UP001597180">
    <property type="component" value="Unassembled WGS sequence"/>
</dbReference>
<dbReference type="EMBL" id="JBHTLU010000013">
    <property type="protein sequence ID" value="MFD1220409.1"/>
    <property type="molecule type" value="Genomic_DNA"/>
</dbReference>
<dbReference type="Pfam" id="PF14343">
    <property type="entry name" value="PrcB_C"/>
    <property type="match status" value="1"/>
</dbReference>
<accession>A0ABW3UJJ5</accession>
<comment type="caution">
    <text evidence="3">The sequence shown here is derived from an EMBL/GenBank/DDBJ whole genome shotgun (WGS) entry which is preliminary data.</text>
</comment>
<dbReference type="PROSITE" id="PS51272">
    <property type="entry name" value="SLH"/>
    <property type="match status" value="1"/>
</dbReference>
<dbReference type="Pfam" id="PF00395">
    <property type="entry name" value="SLH"/>
    <property type="match status" value="1"/>
</dbReference>
<evidence type="ECO:0000256" key="1">
    <source>
        <dbReference type="SAM" id="SignalP"/>
    </source>
</evidence>
<evidence type="ECO:0000313" key="3">
    <source>
        <dbReference type="EMBL" id="MFD1220409.1"/>
    </source>
</evidence>
<name>A0ABW3UJJ5_9BACL</name>
<feature type="chain" id="PRO_5047147882" evidence="1">
    <location>
        <begin position="25"/>
        <end position="326"/>
    </location>
</feature>
<dbReference type="InterPro" id="IPR001119">
    <property type="entry name" value="SLH_dom"/>
</dbReference>
<evidence type="ECO:0000259" key="2">
    <source>
        <dbReference type="PROSITE" id="PS51272"/>
    </source>
</evidence>
<keyword evidence="4" id="KW-1185">Reference proteome</keyword>
<keyword evidence="1" id="KW-0732">Signal</keyword>
<feature type="domain" description="SLH" evidence="2">
    <location>
        <begin position="87"/>
        <end position="147"/>
    </location>
</feature>
<organism evidence="3 4">
    <name type="scientific">Paenibacillus vulneris</name>
    <dbReference type="NCBI Taxonomy" id="1133364"/>
    <lineage>
        <taxon>Bacteria</taxon>
        <taxon>Bacillati</taxon>
        <taxon>Bacillota</taxon>
        <taxon>Bacilli</taxon>
        <taxon>Bacillales</taxon>
        <taxon>Paenibacillaceae</taxon>
        <taxon>Paenibacillus</taxon>
    </lineage>
</organism>
<protein>
    <submittedName>
        <fullName evidence="3">S-layer homology domain-containing protein</fullName>
    </submittedName>
</protein>
<dbReference type="InterPro" id="IPR025748">
    <property type="entry name" value="PrcB_C_dom"/>
</dbReference>
<proteinExistence type="predicted"/>
<sequence length="326" mass="35537">MKKFVTLMTSAAILCSLSAGSVYAFTDLDSAEQEPVTALKDRGIVSGVDSQHFVPRGKISYAQSISMLVKGLKLSLDHVKFVKKPEASDYFKNVPNDAWYAEAFIIAKVNGLDIPEDVDPNAPITREKYANLLNDAMDAKAQLPLIKMAVILADEDDVALEYRVDMQRIYLLKIAKLGEDRKAYPKREMTRGEAATWLYNGIKLVEAHTSKPNPPQQADITVDVQKVNEEVNKVILSREVPNPGYGLNITGIRFEADDTAVIQYEVVNPKPGMMYPQVITNAKAETFVASKYKPVAELAGGSVSGAAGDSAASEVVTPEAAAVQIQ</sequence>